<dbReference type="EMBL" id="BSOT01000005">
    <property type="protein sequence ID" value="GLR71026.1"/>
    <property type="molecule type" value="Genomic_DNA"/>
</dbReference>
<dbReference type="AlphaFoldDB" id="A0AA37WHE7"/>
<keyword evidence="3" id="KW-1185">Reference proteome</keyword>
<evidence type="ECO:0000313" key="3">
    <source>
        <dbReference type="Proteomes" id="UP001156601"/>
    </source>
</evidence>
<accession>A0AA37WHE7</accession>
<name>A0AA37WHE7_9ALTE</name>
<dbReference type="Proteomes" id="UP001156601">
    <property type="component" value="Unassembled WGS sequence"/>
</dbReference>
<comment type="caution">
    <text evidence="2">The sequence shown here is derived from an EMBL/GenBank/DDBJ whole genome shotgun (WGS) entry which is preliminary data.</text>
</comment>
<evidence type="ECO:0000313" key="2">
    <source>
        <dbReference type="EMBL" id="GLR71026.1"/>
    </source>
</evidence>
<keyword evidence="1" id="KW-0732">Signal</keyword>
<sequence>MYKQNYFFITRLMRFVLLGVMLSALIAGARAVASVDETVQQEAKTAEQLLTSETIARRNA</sequence>
<reference evidence="2" key="2">
    <citation type="submission" date="2023-01" db="EMBL/GenBank/DDBJ databases">
        <title>Draft genome sequence of Agaribacter marinus strain NBRC 110023.</title>
        <authorList>
            <person name="Sun Q."/>
            <person name="Mori K."/>
        </authorList>
    </citation>
    <scope>NUCLEOTIDE SEQUENCE</scope>
    <source>
        <strain evidence="2">NBRC 110023</strain>
    </source>
</reference>
<proteinExistence type="predicted"/>
<gene>
    <name evidence="2" type="ORF">GCM10007852_19340</name>
</gene>
<feature type="signal peptide" evidence="1">
    <location>
        <begin position="1"/>
        <end position="29"/>
    </location>
</feature>
<reference evidence="2" key="1">
    <citation type="journal article" date="2014" name="Int. J. Syst. Evol. Microbiol.">
        <title>Complete genome sequence of Corynebacterium casei LMG S-19264T (=DSM 44701T), isolated from a smear-ripened cheese.</title>
        <authorList>
            <consortium name="US DOE Joint Genome Institute (JGI-PGF)"/>
            <person name="Walter F."/>
            <person name="Albersmeier A."/>
            <person name="Kalinowski J."/>
            <person name="Ruckert C."/>
        </authorList>
    </citation>
    <scope>NUCLEOTIDE SEQUENCE</scope>
    <source>
        <strain evidence="2">NBRC 110023</strain>
    </source>
</reference>
<dbReference type="RefSeq" id="WP_284217325.1">
    <property type="nucleotide sequence ID" value="NZ_BSOT01000005.1"/>
</dbReference>
<evidence type="ECO:0000256" key="1">
    <source>
        <dbReference type="SAM" id="SignalP"/>
    </source>
</evidence>
<protein>
    <submittedName>
        <fullName evidence="2">Uncharacterized protein</fullName>
    </submittedName>
</protein>
<organism evidence="2 3">
    <name type="scientific">Agaribacter marinus</name>
    <dbReference type="NCBI Taxonomy" id="1431249"/>
    <lineage>
        <taxon>Bacteria</taxon>
        <taxon>Pseudomonadati</taxon>
        <taxon>Pseudomonadota</taxon>
        <taxon>Gammaproteobacteria</taxon>
        <taxon>Alteromonadales</taxon>
        <taxon>Alteromonadaceae</taxon>
        <taxon>Agaribacter</taxon>
    </lineage>
</organism>
<feature type="chain" id="PRO_5041300098" evidence="1">
    <location>
        <begin position="30"/>
        <end position="60"/>
    </location>
</feature>